<dbReference type="GO" id="GO:0004357">
    <property type="term" value="F:glutamate-cysteine ligase activity"/>
    <property type="evidence" value="ECO:0007669"/>
    <property type="project" value="UniProtKB-EC"/>
</dbReference>
<gene>
    <name evidence="6" type="ordered locus">MLP_04850</name>
</gene>
<protein>
    <recommendedName>
        <fullName evidence="5">Putative glutamate--cysteine ligase 2</fullName>
        <ecNumber evidence="5">6.3.2.2</ecNumber>
    </recommendedName>
    <alternativeName>
        <fullName evidence="5">Gamma-glutamylcysteine synthetase 2</fullName>
        <shortName evidence="5">GCS 2</shortName>
        <shortName evidence="5">Gamma-GCS 2</shortName>
    </alternativeName>
</protein>
<comment type="catalytic activity">
    <reaction evidence="4 5">
        <text>L-cysteine + L-glutamate + ATP = gamma-L-glutamyl-L-cysteine + ADP + phosphate + H(+)</text>
        <dbReference type="Rhea" id="RHEA:13285"/>
        <dbReference type="ChEBI" id="CHEBI:15378"/>
        <dbReference type="ChEBI" id="CHEBI:29985"/>
        <dbReference type="ChEBI" id="CHEBI:30616"/>
        <dbReference type="ChEBI" id="CHEBI:35235"/>
        <dbReference type="ChEBI" id="CHEBI:43474"/>
        <dbReference type="ChEBI" id="CHEBI:58173"/>
        <dbReference type="ChEBI" id="CHEBI:456216"/>
        <dbReference type="EC" id="6.3.2.2"/>
    </reaction>
</comment>
<evidence type="ECO:0000256" key="3">
    <source>
        <dbReference type="ARBA" id="ARBA00022840"/>
    </source>
</evidence>
<keyword evidence="2 5" id="KW-0547">Nucleotide-binding</keyword>
<evidence type="ECO:0000313" key="6">
    <source>
        <dbReference type="EMBL" id="BAK33499.1"/>
    </source>
</evidence>
<dbReference type="PANTHER" id="PTHR36510:SF1">
    <property type="entry name" value="GLUTAMATE--CYSTEINE LIGASE 2-RELATED"/>
    <property type="match status" value="1"/>
</dbReference>
<name>F5XK03_MICPN</name>
<keyword evidence="7" id="KW-1185">Reference proteome</keyword>
<dbReference type="RefSeq" id="WP_013861388.1">
    <property type="nucleotide sequence ID" value="NC_015635.1"/>
</dbReference>
<dbReference type="Proteomes" id="UP000007947">
    <property type="component" value="Chromosome"/>
</dbReference>
<dbReference type="InterPro" id="IPR006336">
    <property type="entry name" value="GCS2"/>
</dbReference>
<dbReference type="AlphaFoldDB" id="F5XK03"/>
<dbReference type="Pfam" id="PF04107">
    <property type="entry name" value="GCS2"/>
    <property type="match status" value="1"/>
</dbReference>
<dbReference type="KEGG" id="mph:MLP_04850"/>
<comment type="function">
    <text evidence="5">ATP-dependent carboxylate-amine ligase which exhibits weak glutamate--cysteine ligase activity.</text>
</comment>
<reference evidence="6 7" key="1">
    <citation type="submission" date="2011-05" db="EMBL/GenBank/DDBJ databases">
        <title>Whole genome sequence of Microlunatus phosphovorus NM-1.</title>
        <authorList>
            <person name="Hosoyama A."/>
            <person name="Sasaki K."/>
            <person name="Harada T."/>
            <person name="Igarashi R."/>
            <person name="Kawakoshi A."/>
            <person name="Sasagawa M."/>
            <person name="Fukada J."/>
            <person name="Nakamura S."/>
            <person name="Katano Y."/>
            <person name="Hanada S."/>
            <person name="Kamagata Y."/>
            <person name="Nakamura N."/>
            <person name="Yamazaki S."/>
            <person name="Fujita N."/>
        </authorList>
    </citation>
    <scope>NUCLEOTIDE SEQUENCE [LARGE SCALE GENOMIC DNA]</scope>
    <source>
        <strain evidence="7">ATCC 700054 / DSM 10555 / JCM 9379 / NBRC 101784 / NCIMB 13414 / VKM Ac-1990 / NM-1</strain>
    </source>
</reference>
<dbReference type="EC" id="6.3.2.2" evidence="5"/>
<dbReference type="HAMAP" id="MF_01609">
    <property type="entry name" value="Glu_cys_ligase_2"/>
    <property type="match status" value="1"/>
</dbReference>
<dbReference type="Gene3D" id="3.30.590.20">
    <property type="match status" value="1"/>
</dbReference>
<keyword evidence="1 5" id="KW-0436">Ligase</keyword>
<dbReference type="PANTHER" id="PTHR36510">
    <property type="entry name" value="GLUTAMATE--CYSTEINE LIGASE 2-RELATED"/>
    <property type="match status" value="1"/>
</dbReference>
<comment type="similarity">
    <text evidence="5">Belongs to the glutamate--cysteine ligase type 2 family. YbdK subfamily.</text>
</comment>
<dbReference type="HOGENOM" id="CLU_044848_0_0_11"/>
<evidence type="ECO:0000313" key="7">
    <source>
        <dbReference type="Proteomes" id="UP000007947"/>
    </source>
</evidence>
<dbReference type="eggNOG" id="COG2170">
    <property type="taxonomic scope" value="Bacteria"/>
</dbReference>
<evidence type="ECO:0000256" key="1">
    <source>
        <dbReference type="ARBA" id="ARBA00022598"/>
    </source>
</evidence>
<keyword evidence="3 5" id="KW-0067">ATP-binding</keyword>
<dbReference type="EMBL" id="AP012204">
    <property type="protein sequence ID" value="BAK33499.1"/>
    <property type="molecule type" value="Genomic_DNA"/>
</dbReference>
<dbReference type="GO" id="GO:0042398">
    <property type="term" value="P:modified amino acid biosynthetic process"/>
    <property type="evidence" value="ECO:0007669"/>
    <property type="project" value="InterPro"/>
</dbReference>
<dbReference type="InterPro" id="IPR011793">
    <property type="entry name" value="YbdK"/>
</dbReference>
<dbReference type="OrthoDB" id="9769628at2"/>
<dbReference type="InterPro" id="IPR014746">
    <property type="entry name" value="Gln_synth/guanido_kin_cat_dom"/>
</dbReference>
<accession>F5XK03</accession>
<dbReference type="NCBIfam" id="TIGR02050">
    <property type="entry name" value="gshA_cyan_rel"/>
    <property type="match status" value="1"/>
</dbReference>
<dbReference type="GO" id="GO:0005524">
    <property type="term" value="F:ATP binding"/>
    <property type="evidence" value="ECO:0007669"/>
    <property type="project" value="UniProtKB-KW"/>
</dbReference>
<dbReference type="NCBIfam" id="NF010041">
    <property type="entry name" value="PRK13517.1-1"/>
    <property type="match status" value="1"/>
</dbReference>
<evidence type="ECO:0000256" key="2">
    <source>
        <dbReference type="ARBA" id="ARBA00022741"/>
    </source>
</evidence>
<dbReference type="SUPFAM" id="SSF55931">
    <property type="entry name" value="Glutamine synthetase/guanido kinase"/>
    <property type="match status" value="1"/>
</dbReference>
<evidence type="ECO:0000256" key="5">
    <source>
        <dbReference type="HAMAP-Rule" id="MF_01609"/>
    </source>
</evidence>
<dbReference type="STRING" id="1032480.MLP_04850"/>
<dbReference type="InterPro" id="IPR050141">
    <property type="entry name" value="GCL_type2/YbdK_subfam"/>
</dbReference>
<organism evidence="6 7">
    <name type="scientific">Microlunatus phosphovorus (strain ATCC 700054 / DSM 10555 / JCM 9379 / NBRC 101784 / NCIMB 13414 / VKM Ac-1990 / NM-1)</name>
    <dbReference type="NCBI Taxonomy" id="1032480"/>
    <lineage>
        <taxon>Bacteria</taxon>
        <taxon>Bacillati</taxon>
        <taxon>Actinomycetota</taxon>
        <taxon>Actinomycetes</taxon>
        <taxon>Propionibacteriales</taxon>
        <taxon>Propionibacteriaceae</taxon>
        <taxon>Microlunatus</taxon>
    </lineage>
</organism>
<evidence type="ECO:0000256" key="4">
    <source>
        <dbReference type="ARBA" id="ARBA00048819"/>
    </source>
</evidence>
<proteinExistence type="inferred from homology"/>
<sequence>MRTIGVEEELLLVDPDSGAPVAVAGSVLAVGDDGLEAELQQQQIEIGTRPCETLDGVADELRHWRSAAASAAEQAGARIVAVGTSPLPVTPEVTIKPRYQRMVTAFALTTAEQLTCGCHVHVGIDSREEGVAVMDRIRVWLPVLQALSANSPYWQGVDSGYASFRSQVWRRLPTAGPTDRFGSAAGYDTEIERLLATGVLFDKGMLYFDSRLSHHLPTVEIRIADVCLHRDDALLIAALVRALVETAARAWRSGEPAPAVDTSVLRLATWRASRSGLADDLLDPLLGTPRPATQVVAALIDHVGEVLADQGDQQIVGDLLAQLLDRGIGAEQQRRWARNGDLSSVVRRTAELTAS</sequence>